<feature type="binding site" evidence="5">
    <location>
        <begin position="68"/>
        <end position="69"/>
    </location>
    <ligand>
        <name>FAD</name>
        <dbReference type="ChEBI" id="CHEBI:57692"/>
    </ligand>
</feature>
<dbReference type="Gene3D" id="3.50.50.60">
    <property type="entry name" value="FAD/NAD(P)-binding domain"/>
    <property type="match status" value="2"/>
</dbReference>
<dbReference type="PRINTS" id="PR00757">
    <property type="entry name" value="AMINEOXDASEF"/>
</dbReference>
<evidence type="ECO:0000313" key="9">
    <source>
        <dbReference type="Proteomes" id="UP000007304"/>
    </source>
</evidence>
<dbReference type="InParanoid" id="H6BZ28"/>
<dbReference type="InterPro" id="IPR036188">
    <property type="entry name" value="FAD/NAD-bd_sf"/>
</dbReference>
<dbReference type="InterPro" id="IPR050703">
    <property type="entry name" value="Flavin_MAO"/>
</dbReference>
<gene>
    <name evidence="8" type="ORF">HMPREF1120_04955</name>
</gene>
<dbReference type="GO" id="GO:0097621">
    <property type="term" value="F:monoamine oxidase activity"/>
    <property type="evidence" value="ECO:0007669"/>
    <property type="project" value="UniProtKB-EC"/>
</dbReference>
<evidence type="ECO:0000256" key="5">
    <source>
        <dbReference type="PIRSR" id="PIRSR601613-1"/>
    </source>
</evidence>
<accession>H6BZ28</accession>
<evidence type="ECO:0000256" key="6">
    <source>
        <dbReference type="RuleBase" id="RU362067"/>
    </source>
</evidence>
<dbReference type="RefSeq" id="XP_009157352.1">
    <property type="nucleotide sequence ID" value="XM_009159104.1"/>
</dbReference>
<dbReference type="PANTHER" id="PTHR43563:SF1">
    <property type="entry name" value="AMINE OXIDASE [FLAVIN-CONTAINING] B"/>
    <property type="match status" value="1"/>
</dbReference>
<dbReference type="STRING" id="858893.H6BZ28"/>
<comment type="cofactor">
    <cofactor evidence="1 6">
        <name>FAD</name>
        <dbReference type="ChEBI" id="CHEBI:57692"/>
    </cofactor>
</comment>
<dbReference type="eggNOG" id="KOG0029">
    <property type="taxonomic scope" value="Eukaryota"/>
</dbReference>
<dbReference type="GeneID" id="20309594"/>
<comment type="catalytic activity">
    <reaction evidence="4">
        <text>a secondary aliphatic amine + O2 + H2O = a primary amine + an aldehyde + H2O2</text>
        <dbReference type="Rhea" id="RHEA:26414"/>
        <dbReference type="ChEBI" id="CHEBI:15377"/>
        <dbReference type="ChEBI" id="CHEBI:15379"/>
        <dbReference type="ChEBI" id="CHEBI:16240"/>
        <dbReference type="ChEBI" id="CHEBI:17478"/>
        <dbReference type="ChEBI" id="CHEBI:58855"/>
        <dbReference type="ChEBI" id="CHEBI:65296"/>
        <dbReference type="EC" id="1.4.3.4"/>
    </reaction>
</comment>
<dbReference type="SUPFAM" id="SSF51905">
    <property type="entry name" value="FAD/NAD(P)-binding domain"/>
    <property type="match status" value="1"/>
</dbReference>
<reference evidence="8" key="1">
    <citation type="submission" date="2011-07" db="EMBL/GenBank/DDBJ databases">
        <title>The Genome Sequence of Exophiala (Wangiella) dermatitidis NIH/UT8656.</title>
        <authorList>
            <consortium name="The Broad Institute Genome Sequencing Platform"/>
            <person name="Cuomo C."/>
            <person name="Wang Z."/>
            <person name="Hunicke-Smith S."/>
            <person name="Szanislo P.J."/>
            <person name="Earl A."/>
            <person name="Young S.K."/>
            <person name="Zeng Q."/>
            <person name="Gargeya S."/>
            <person name="Fitzgerald M."/>
            <person name="Haas B."/>
            <person name="Abouelleil A."/>
            <person name="Alvarado L."/>
            <person name="Arachchi H.M."/>
            <person name="Berlin A."/>
            <person name="Brown A."/>
            <person name="Chapman S.B."/>
            <person name="Chen Z."/>
            <person name="Dunbar C."/>
            <person name="Freedman E."/>
            <person name="Gearin G."/>
            <person name="Gellesch M."/>
            <person name="Goldberg J."/>
            <person name="Griggs A."/>
            <person name="Gujja S."/>
            <person name="Heiman D."/>
            <person name="Howarth C."/>
            <person name="Larson L."/>
            <person name="Lui A."/>
            <person name="MacDonald P.J.P."/>
            <person name="Montmayeur A."/>
            <person name="Murphy C."/>
            <person name="Neiman D."/>
            <person name="Pearson M."/>
            <person name="Priest M."/>
            <person name="Roberts A."/>
            <person name="Saif S."/>
            <person name="Shea T."/>
            <person name="Shenoy N."/>
            <person name="Sisk P."/>
            <person name="Stolte C."/>
            <person name="Sykes S."/>
            <person name="Wortman J."/>
            <person name="Nusbaum C."/>
            <person name="Birren B."/>
        </authorList>
    </citation>
    <scope>NUCLEOTIDE SEQUENCE</scope>
    <source>
        <strain evidence="8">NIH/UT8656</strain>
    </source>
</reference>
<evidence type="ECO:0000259" key="7">
    <source>
        <dbReference type="Pfam" id="PF01593"/>
    </source>
</evidence>
<evidence type="ECO:0000256" key="4">
    <source>
        <dbReference type="ARBA" id="ARBA00048448"/>
    </source>
</evidence>
<dbReference type="OMA" id="THIAANI"/>
<dbReference type="Proteomes" id="UP000007304">
    <property type="component" value="Unassembled WGS sequence"/>
</dbReference>
<dbReference type="Gene3D" id="6.10.140.1210">
    <property type="match status" value="1"/>
</dbReference>
<evidence type="ECO:0000313" key="8">
    <source>
        <dbReference type="EMBL" id="EHY56891.1"/>
    </source>
</evidence>
<evidence type="ECO:0000256" key="2">
    <source>
        <dbReference type="ARBA" id="ARBA00005995"/>
    </source>
</evidence>
<keyword evidence="6" id="KW-0285">Flavoprotein</keyword>
<dbReference type="InterPro" id="IPR001613">
    <property type="entry name" value="Flavin_amine_oxidase"/>
</dbReference>
<keyword evidence="3 6" id="KW-0560">Oxidoreductase</keyword>
<dbReference type="VEuPathDB" id="FungiDB:HMPREF1120_04955"/>
<evidence type="ECO:0000256" key="3">
    <source>
        <dbReference type="ARBA" id="ARBA00023002"/>
    </source>
</evidence>
<dbReference type="HOGENOM" id="CLU_004498_9_0_1"/>
<dbReference type="AlphaFoldDB" id="H6BZ28"/>
<organism evidence="8 9">
    <name type="scientific">Exophiala dermatitidis (strain ATCC 34100 / CBS 525.76 / NIH/UT8656)</name>
    <name type="common">Black yeast</name>
    <name type="synonym">Wangiella dermatitidis</name>
    <dbReference type="NCBI Taxonomy" id="858893"/>
    <lineage>
        <taxon>Eukaryota</taxon>
        <taxon>Fungi</taxon>
        <taxon>Dikarya</taxon>
        <taxon>Ascomycota</taxon>
        <taxon>Pezizomycotina</taxon>
        <taxon>Eurotiomycetes</taxon>
        <taxon>Chaetothyriomycetidae</taxon>
        <taxon>Chaetothyriales</taxon>
        <taxon>Herpotrichiellaceae</taxon>
        <taxon>Exophiala</taxon>
    </lineage>
</organism>
<feature type="binding site" evidence="5">
    <location>
        <position position="384"/>
    </location>
    <ligand>
        <name>substrate</name>
    </ligand>
</feature>
<dbReference type="InterPro" id="IPR002937">
    <property type="entry name" value="Amino_oxidase"/>
</dbReference>
<feature type="domain" description="Amine oxidase" evidence="7">
    <location>
        <begin position="48"/>
        <end position="481"/>
    </location>
</feature>
<keyword evidence="6" id="KW-0274">FAD</keyword>
<keyword evidence="9" id="KW-1185">Reference proteome</keyword>
<sequence length="493" mass="54653">MLKTSEGYEYTPSTGLRQGLPTAAVVSPPQLRVSTAQTYDVIVIGAGFAGIISARDLLAKGYKVLLIEARDRIGGRTWTTQTENGDYLDIGGTYIHWAQPHFWVELVRYGLKNEVKNCREYFQGSALPVTFLNGEKKTWEPHELHNLLEKCLQLYYNPDGERASDVVPLPHSPLSNIARAVHFDKMSAADRFSQLKGELNEVEIAMIEAFTMAMCGPPLEEASYFDLLQRWVLGGGTSEDYNARMVGYKLKRGQTSLLRAIFDEISSNPNLSWTFSTPVQSIDTSGLKVASVVAANGNVFHARKVICTIPLMVLRTIKFVPELPIPKAEAIASSRSNLTQKVHAVVDGKEWRSWTGVKFVNNGVTMMSGDPYSNSTTTTNLVVFTAGDGRVPRENPQEQLEVFQSMDPSLNVSRLVFGDFNNDPYARGSWCLFQPKYMTRYLSLLQCGVGNLKFASGDISDGWRGFIDGAIESATLVAKEVDGELKHERTGKL</sequence>
<dbReference type="EC" id="1.4.3.-" evidence="6"/>
<protein>
    <recommendedName>
        <fullName evidence="6">Amine oxidase</fullName>
        <ecNumber evidence="6">1.4.3.-</ecNumber>
    </recommendedName>
</protein>
<dbReference type="Gene3D" id="3.90.660.10">
    <property type="match status" value="2"/>
</dbReference>
<feature type="binding site" evidence="5">
    <location>
        <position position="279"/>
    </location>
    <ligand>
        <name>FAD</name>
        <dbReference type="ChEBI" id="CHEBI:57692"/>
    </ligand>
</feature>
<proteinExistence type="inferred from homology"/>
<dbReference type="EMBL" id="JH226133">
    <property type="protein sequence ID" value="EHY56891.1"/>
    <property type="molecule type" value="Genomic_DNA"/>
</dbReference>
<dbReference type="Pfam" id="PF01593">
    <property type="entry name" value="Amino_oxidase"/>
    <property type="match status" value="1"/>
</dbReference>
<evidence type="ECO:0000256" key="1">
    <source>
        <dbReference type="ARBA" id="ARBA00001974"/>
    </source>
</evidence>
<comment type="similarity">
    <text evidence="2 6">Belongs to the flavin monoamine oxidase family.</text>
</comment>
<dbReference type="PANTHER" id="PTHR43563">
    <property type="entry name" value="AMINE OXIDASE"/>
    <property type="match status" value="1"/>
</dbReference>
<name>H6BZ28_EXODN</name>